<dbReference type="PANTHER" id="PTHR19411">
    <property type="entry name" value="PROTEIN BUD31-RELATED"/>
    <property type="match status" value="1"/>
</dbReference>
<dbReference type="InterPro" id="IPR018230">
    <property type="entry name" value="BUD31/G10-rel_CS"/>
</dbReference>
<dbReference type="GO" id="GO:0005681">
    <property type="term" value="C:spliceosomal complex"/>
    <property type="evidence" value="ECO:0007669"/>
    <property type="project" value="TreeGrafter"/>
</dbReference>
<evidence type="ECO:0000256" key="2">
    <source>
        <dbReference type="ARBA" id="ARBA00005287"/>
    </source>
</evidence>
<evidence type="ECO:0000313" key="7">
    <source>
        <dbReference type="Proteomes" id="UP001311915"/>
    </source>
</evidence>
<comment type="caution">
    <text evidence="6">The sequence shown here is derived from an EMBL/GenBank/DDBJ whole genome shotgun (WGS) entry which is preliminary data.</text>
</comment>
<reference evidence="6 7" key="1">
    <citation type="submission" date="2023-10" db="EMBL/GenBank/DDBJ databases">
        <title>Genome-Wide Identification Analysis in wild type Solanum Pinnatisectum Reveals Some Genes Defensing Phytophthora Infestans.</title>
        <authorList>
            <person name="Sun C."/>
        </authorList>
    </citation>
    <scope>NUCLEOTIDE SEQUENCE [LARGE SCALE GENOMIC DNA]</scope>
    <source>
        <strain evidence="6">LQN</strain>
        <tissue evidence="6">Leaf</tissue>
    </source>
</reference>
<dbReference type="Pfam" id="PF01125">
    <property type="entry name" value="BUD31"/>
    <property type="match status" value="1"/>
</dbReference>
<evidence type="ECO:0000313" key="6">
    <source>
        <dbReference type="EMBL" id="KAK4730787.1"/>
    </source>
</evidence>
<dbReference type="InterPro" id="IPR001810">
    <property type="entry name" value="F-box_dom"/>
</dbReference>
<comment type="similarity">
    <text evidence="2">Belongs to the BUD31 (G10) family.</text>
</comment>
<dbReference type="PRINTS" id="PR00322">
    <property type="entry name" value="G10"/>
</dbReference>
<feature type="domain" description="KIB1-4 beta-propeller" evidence="5">
    <location>
        <begin position="79"/>
        <end position="155"/>
    </location>
</feature>
<name>A0AAV9M055_9SOLN</name>
<evidence type="ECO:0000259" key="5">
    <source>
        <dbReference type="Pfam" id="PF03478"/>
    </source>
</evidence>
<organism evidence="6 7">
    <name type="scientific">Solanum pinnatisectum</name>
    <name type="common">tansyleaf nightshade</name>
    <dbReference type="NCBI Taxonomy" id="50273"/>
    <lineage>
        <taxon>Eukaryota</taxon>
        <taxon>Viridiplantae</taxon>
        <taxon>Streptophyta</taxon>
        <taxon>Embryophyta</taxon>
        <taxon>Tracheophyta</taxon>
        <taxon>Spermatophyta</taxon>
        <taxon>Magnoliopsida</taxon>
        <taxon>eudicotyledons</taxon>
        <taxon>Gunneridae</taxon>
        <taxon>Pentapetalae</taxon>
        <taxon>asterids</taxon>
        <taxon>lamiids</taxon>
        <taxon>Solanales</taxon>
        <taxon>Solanaceae</taxon>
        <taxon>Solanoideae</taxon>
        <taxon>Solaneae</taxon>
        <taxon>Solanum</taxon>
    </lineage>
</organism>
<feature type="domain" description="F-box" evidence="4">
    <location>
        <begin position="9"/>
        <end position="39"/>
    </location>
</feature>
<evidence type="ECO:0000256" key="1">
    <source>
        <dbReference type="ARBA" id="ARBA00004123"/>
    </source>
</evidence>
<protein>
    <submittedName>
        <fullName evidence="6">Uncharacterized protein</fullName>
    </submittedName>
</protein>
<dbReference type="EMBL" id="JAWPEI010000003">
    <property type="protein sequence ID" value="KAK4730787.1"/>
    <property type="molecule type" value="Genomic_DNA"/>
</dbReference>
<dbReference type="GO" id="GO:0000398">
    <property type="term" value="P:mRNA splicing, via spliceosome"/>
    <property type="evidence" value="ECO:0007669"/>
    <property type="project" value="TreeGrafter"/>
</dbReference>
<keyword evidence="7" id="KW-1185">Reference proteome</keyword>
<dbReference type="PANTHER" id="PTHR19411:SF0">
    <property type="entry name" value="PROTEIN BUD31 HOMOLOG"/>
    <property type="match status" value="1"/>
</dbReference>
<dbReference type="Pfam" id="PF03478">
    <property type="entry name" value="Beta-prop_KIB1-4"/>
    <property type="match status" value="1"/>
</dbReference>
<comment type="subcellular location">
    <subcellularLocation>
        <location evidence="1">Nucleus</location>
    </subcellularLocation>
</comment>
<dbReference type="PROSITE" id="PS00997">
    <property type="entry name" value="G10_1"/>
    <property type="match status" value="1"/>
</dbReference>
<gene>
    <name evidence="6" type="ORF">R3W88_023775</name>
</gene>
<dbReference type="Proteomes" id="UP001311915">
    <property type="component" value="Unassembled WGS sequence"/>
</dbReference>
<evidence type="ECO:0000259" key="4">
    <source>
        <dbReference type="Pfam" id="PF00646"/>
    </source>
</evidence>
<dbReference type="PROSITE" id="PS00998">
    <property type="entry name" value="G10_2"/>
    <property type="match status" value="1"/>
</dbReference>
<accession>A0AAV9M055</accession>
<dbReference type="InterPro" id="IPR001748">
    <property type="entry name" value="BUD31"/>
</dbReference>
<dbReference type="InterPro" id="IPR005174">
    <property type="entry name" value="KIB1-4_b-propeller"/>
</dbReference>
<dbReference type="Pfam" id="PF00646">
    <property type="entry name" value="F-box"/>
    <property type="match status" value="1"/>
</dbReference>
<evidence type="ECO:0000256" key="3">
    <source>
        <dbReference type="ARBA" id="ARBA00023242"/>
    </source>
</evidence>
<dbReference type="AlphaFoldDB" id="A0AAV9M055"/>
<keyword evidence="3" id="KW-0539">Nucleus</keyword>
<sequence>MEDALWSDCIPSDILGLISSRLVAAEYFVFRAVCKKWRYTPVTPPHCPAQPEKSPCLITLRGDTGIIDFFHPVYNVMTTTSIPIPKLMDSRIRSSKGNWLLISNGSRDMFFFNPISNDIVELPDLQEEYENICTWTFSCPPDSPSSACFVVGFDYLDSGGIGRKQQCSTSLFCPTPLASYLSWVKSYPDSGFTHVFRSKIRLELAKNKSNFKKSKFPDSDLTGASSSSDAVVFTATVVKFDRKLIFDTAKVMPKVKTNRVKYPEGWELIEPTLSELQAKMREAENDPHDGKRKCEALWPIFKIAHQKSRYIFDLFHRRKEISKELYEFCMDQGYADRNLIAKWKKPGYERLCCLRCMQPRDHNFQTTCVCRVPQHLREEKVIECVHCGCKGCASGD</sequence>
<proteinExistence type="inferred from homology"/>